<protein>
    <recommendedName>
        <fullName evidence="3">MULE transposase domain-containing protein</fullName>
    </recommendedName>
</protein>
<dbReference type="AlphaFoldDB" id="A0A6J8CGP0"/>
<organism evidence="1 2">
    <name type="scientific">Mytilus coruscus</name>
    <name type="common">Sea mussel</name>
    <dbReference type="NCBI Taxonomy" id="42192"/>
    <lineage>
        <taxon>Eukaryota</taxon>
        <taxon>Metazoa</taxon>
        <taxon>Spiralia</taxon>
        <taxon>Lophotrochozoa</taxon>
        <taxon>Mollusca</taxon>
        <taxon>Bivalvia</taxon>
        <taxon>Autobranchia</taxon>
        <taxon>Pteriomorphia</taxon>
        <taxon>Mytilida</taxon>
        <taxon>Mytiloidea</taxon>
        <taxon>Mytilidae</taxon>
        <taxon>Mytilinae</taxon>
        <taxon>Mytilus</taxon>
    </lineage>
</organism>
<dbReference type="EMBL" id="CACVKT020005391">
    <property type="protein sequence ID" value="CAC5394841.1"/>
    <property type="molecule type" value="Genomic_DNA"/>
</dbReference>
<name>A0A6J8CGP0_MYTCO</name>
<proteinExistence type="predicted"/>
<evidence type="ECO:0000313" key="1">
    <source>
        <dbReference type="EMBL" id="CAC5394841.1"/>
    </source>
</evidence>
<keyword evidence="2" id="KW-1185">Reference proteome</keyword>
<dbReference type="OrthoDB" id="5791190at2759"/>
<accession>A0A6J8CGP0</accession>
<evidence type="ECO:0000313" key="2">
    <source>
        <dbReference type="Proteomes" id="UP000507470"/>
    </source>
</evidence>
<sequence>MVLNNPESAPRDSHQIRNIAYNNKKQQKLTMGNIADQVVPVMGMVNKDDFVKEVFHTEGNNKPPSAICYTKEQFTDMAHFIKSGGILGIDRTFNLGPVFVTNFVYKNNKVVRKETGGPPIFIGPLFLHWEGSFLSYHTFLSHIKAHLQETINSIKIRVGSDDEGGLTKALDSVFPNARRLLYTKHIKDNVSDHLKNKIGSNDKERYEILDSIFGSTGLITAQDHDEFNKKATNISVCYQNFDTYFQKLKERLYEYVLKPRNQLQHVDLWTNNNCESINHVFKTAINWKPQSIPELFKTLHELVKLEFADLRRALYSQGNYLLFGYFKRHQLLYQCWLTKTSEIAMKCNVNNCIVYIYCSGYKFIIIYKKKLQNTLEKILLHSEKNPLIIFQQQFIY</sequence>
<reference evidence="1 2" key="1">
    <citation type="submission" date="2020-06" db="EMBL/GenBank/DDBJ databases">
        <authorList>
            <person name="Li R."/>
            <person name="Bekaert M."/>
        </authorList>
    </citation>
    <scope>NUCLEOTIDE SEQUENCE [LARGE SCALE GENOMIC DNA]</scope>
    <source>
        <strain evidence="2">wild</strain>
    </source>
</reference>
<dbReference type="Proteomes" id="UP000507470">
    <property type="component" value="Unassembled WGS sequence"/>
</dbReference>
<evidence type="ECO:0008006" key="3">
    <source>
        <dbReference type="Google" id="ProtNLM"/>
    </source>
</evidence>
<gene>
    <name evidence="1" type="ORF">MCOR_29558</name>
</gene>